<evidence type="ECO:0000313" key="3">
    <source>
        <dbReference type="Proteomes" id="UP000502415"/>
    </source>
</evidence>
<gene>
    <name evidence="2" type="ORF">HH212_07190</name>
</gene>
<sequence length="97" mass="11319">MSISIRLRKKEIYRILAKRHTHKRLMRRLRTGNAARALDEIGQILMRMFGGNLSIAQHWLNEPAIAFNGMRPLDLVAEGNIELLRDCLIRLEYGVYM</sequence>
<accession>A0A7Z2VV99</accession>
<evidence type="ECO:0000313" key="2">
    <source>
        <dbReference type="EMBL" id="QJD99833.1"/>
    </source>
</evidence>
<name>A0A7Z2VV99_9BURK</name>
<protein>
    <submittedName>
        <fullName evidence="2">DUF2384 domain-containing protein</fullName>
    </submittedName>
</protein>
<dbReference type="KEGG" id="mfy:HH212_07190"/>
<dbReference type="EMBL" id="CP051685">
    <property type="protein sequence ID" value="QJD99833.1"/>
    <property type="molecule type" value="Genomic_DNA"/>
</dbReference>
<dbReference type="InterPro" id="IPR024467">
    <property type="entry name" value="Xre/MbcA/ParS-like_toxin-bd"/>
</dbReference>
<dbReference type="Pfam" id="PF09722">
    <property type="entry name" value="Xre_MbcA_ParS_C"/>
    <property type="match status" value="1"/>
</dbReference>
<feature type="domain" description="Antitoxin Xre/MbcA/ParS-like toxin-binding" evidence="1">
    <location>
        <begin position="46"/>
        <end position="94"/>
    </location>
</feature>
<evidence type="ECO:0000259" key="1">
    <source>
        <dbReference type="Pfam" id="PF09722"/>
    </source>
</evidence>
<dbReference type="AlphaFoldDB" id="A0A7Z2VV99"/>
<reference evidence="2 3" key="1">
    <citation type="submission" date="2020-04" db="EMBL/GenBank/DDBJ databases">
        <title>Genome sequencing of novel species.</title>
        <authorList>
            <person name="Heo J."/>
            <person name="Kim S.-J."/>
            <person name="Kim J.-S."/>
            <person name="Hong S.-B."/>
            <person name="Kwon S.-W."/>
        </authorList>
    </citation>
    <scope>NUCLEOTIDE SEQUENCE [LARGE SCALE GENOMIC DNA]</scope>
    <source>
        <strain evidence="2 3">GN2-R2</strain>
    </source>
</reference>
<organism evidence="2 3">
    <name type="scientific">Massilia forsythiae</name>
    <dbReference type="NCBI Taxonomy" id="2728020"/>
    <lineage>
        <taxon>Bacteria</taxon>
        <taxon>Pseudomonadati</taxon>
        <taxon>Pseudomonadota</taxon>
        <taxon>Betaproteobacteria</taxon>
        <taxon>Burkholderiales</taxon>
        <taxon>Oxalobacteraceae</taxon>
        <taxon>Telluria group</taxon>
        <taxon>Massilia</taxon>
    </lineage>
</organism>
<proteinExistence type="predicted"/>
<dbReference type="Proteomes" id="UP000502415">
    <property type="component" value="Chromosome"/>
</dbReference>
<keyword evidence="3" id="KW-1185">Reference proteome</keyword>